<comment type="caution">
    <text evidence="2">The sequence shown here is derived from an EMBL/GenBank/DDBJ whole genome shotgun (WGS) entry which is preliminary data.</text>
</comment>
<evidence type="ECO:0000256" key="1">
    <source>
        <dbReference type="SAM" id="MobiDB-lite"/>
    </source>
</evidence>
<organism evidence="2 3">
    <name type="scientific">Apiospora hydei</name>
    <dbReference type="NCBI Taxonomy" id="1337664"/>
    <lineage>
        <taxon>Eukaryota</taxon>
        <taxon>Fungi</taxon>
        <taxon>Dikarya</taxon>
        <taxon>Ascomycota</taxon>
        <taxon>Pezizomycotina</taxon>
        <taxon>Sordariomycetes</taxon>
        <taxon>Xylariomycetidae</taxon>
        <taxon>Amphisphaeriales</taxon>
        <taxon>Apiosporaceae</taxon>
        <taxon>Apiospora</taxon>
    </lineage>
</organism>
<gene>
    <name evidence="2" type="ORF">PG997_014929</name>
</gene>
<feature type="region of interest" description="Disordered" evidence="1">
    <location>
        <begin position="1"/>
        <end position="84"/>
    </location>
</feature>
<name>A0ABR1UVB1_9PEZI</name>
<feature type="compositionally biased region" description="Basic and acidic residues" evidence="1">
    <location>
        <begin position="75"/>
        <end position="84"/>
    </location>
</feature>
<protein>
    <submittedName>
        <fullName evidence="2">Uncharacterized protein</fullName>
    </submittedName>
</protein>
<keyword evidence="3" id="KW-1185">Reference proteome</keyword>
<proteinExistence type="predicted"/>
<evidence type="ECO:0000313" key="2">
    <source>
        <dbReference type="EMBL" id="KAK8062832.1"/>
    </source>
</evidence>
<feature type="compositionally biased region" description="Basic and acidic residues" evidence="1">
    <location>
        <begin position="53"/>
        <end position="63"/>
    </location>
</feature>
<dbReference type="RefSeq" id="XP_066661431.1">
    <property type="nucleotide sequence ID" value="XM_066819243.1"/>
</dbReference>
<dbReference type="GeneID" id="92052303"/>
<dbReference type="EMBL" id="JAQQWN010000010">
    <property type="protein sequence ID" value="KAK8062832.1"/>
    <property type="molecule type" value="Genomic_DNA"/>
</dbReference>
<reference evidence="2 3" key="1">
    <citation type="submission" date="2023-01" db="EMBL/GenBank/DDBJ databases">
        <title>Analysis of 21 Apiospora genomes using comparative genomics revels a genus with tremendous synthesis potential of carbohydrate active enzymes and secondary metabolites.</title>
        <authorList>
            <person name="Sorensen T."/>
        </authorList>
    </citation>
    <scope>NUCLEOTIDE SEQUENCE [LARGE SCALE GENOMIC DNA]</scope>
    <source>
        <strain evidence="2 3">CBS 114990</strain>
    </source>
</reference>
<evidence type="ECO:0000313" key="3">
    <source>
        <dbReference type="Proteomes" id="UP001433268"/>
    </source>
</evidence>
<dbReference type="Proteomes" id="UP001433268">
    <property type="component" value="Unassembled WGS sequence"/>
</dbReference>
<sequence length="84" mass="9051">MSGRASAIRMPRNNARGPSTLSSGGGGSAIPQRRRPAAGRPPSTALGQTLHELLARHAETDNEHDGDDDDVQFDGQRRRLHPED</sequence>
<accession>A0ABR1UVB1</accession>